<proteinExistence type="predicted"/>
<dbReference type="InterPro" id="IPR007828">
    <property type="entry name" value="Inositol_oxygenase"/>
</dbReference>
<gene>
    <name evidence="7" type="ORF">Fuma_04872</name>
</gene>
<dbReference type="GO" id="GO:0050113">
    <property type="term" value="F:inositol oxygenase activity"/>
    <property type="evidence" value="ECO:0007669"/>
    <property type="project" value="InterPro"/>
</dbReference>
<evidence type="ECO:0000256" key="4">
    <source>
        <dbReference type="ARBA" id="ARBA00022723"/>
    </source>
</evidence>
<evidence type="ECO:0000313" key="8">
    <source>
        <dbReference type="Proteomes" id="UP000187735"/>
    </source>
</evidence>
<dbReference type="GO" id="GO:0019310">
    <property type="term" value="P:inositol catabolic process"/>
    <property type="evidence" value="ECO:0007669"/>
    <property type="project" value="InterPro"/>
</dbReference>
<dbReference type="AlphaFoldDB" id="A0A1P8WMC9"/>
<evidence type="ECO:0000256" key="5">
    <source>
        <dbReference type="ARBA" id="ARBA00023002"/>
    </source>
</evidence>
<keyword evidence="3" id="KW-0963">Cytoplasm</keyword>
<dbReference type="Proteomes" id="UP000187735">
    <property type="component" value="Chromosome"/>
</dbReference>
<reference evidence="7 8" key="1">
    <citation type="journal article" date="2016" name="Front. Microbiol.">
        <title>Fuerstia marisgermanicae gen. nov., sp. nov., an Unusual Member of the Phylum Planctomycetes from the German Wadden Sea.</title>
        <authorList>
            <person name="Kohn T."/>
            <person name="Heuer A."/>
            <person name="Jogler M."/>
            <person name="Vollmers J."/>
            <person name="Boedeker C."/>
            <person name="Bunk B."/>
            <person name="Rast P."/>
            <person name="Borchert D."/>
            <person name="Glockner I."/>
            <person name="Freese H.M."/>
            <person name="Klenk H.P."/>
            <person name="Overmann J."/>
            <person name="Kaster A.K."/>
            <person name="Rohde M."/>
            <person name="Wiegand S."/>
            <person name="Jogler C."/>
        </authorList>
    </citation>
    <scope>NUCLEOTIDE SEQUENCE [LARGE SCALE GENOMIC DNA]</scope>
    <source>
        <strain evidence="7 8">NH11</strain>
    </source>
</reference>
<evidence type="ECO:0000256" key="2">
    <source>
        <dbReference type="ARBA" id="ARBA00004496"/>
    </source>
</evidence>
<dbReference type="RefSeq" id="WP_077026412.1">
    <property type="nucleotide sequence ID" value="NZ_CP017641.1"/>
</dbReference>
<dbReference type="SUPFAM" id="SSF109604">
    <property type="entry name" value="HD-domain/PDEase-like"/>
    <property type="match status" value="1"/>
</dbReference>
<evidence type="ECO:0000313" key="7">
    <source>
        <dbReference type="EMBL" id="APZ95216.1"/>
    </source>
</evidence>
<keyword evidence="8" id="KW-1185">Reference proteome</keyword>
<dbReference type="GO" id="GO:0016787">
    <property type="term" value="F:hydrolase activity"/>
    <property type="evidence" value="ECO:0007669"/>
    <property type="project" value="UniProtKB-KW"/>
</dbReference>
<dbReference type="PANTHER" id="PTHR12588:SF0">
    <property type="entry name" value="INOSITOL OXYGENASE"/>
    <property type="match status" value="1"/>
</dbReference>
<organism evidence="7 8">
    <name type="scientific">Fuerstiella marisgermanici</name>
    <dbReference type="NCBI Taxonomy" id="1891926"/>
    <lineage>
        <taxon>Bacteria</taxon>
        <taxon>Pseudomonadati</taxon>
        <taxon>Planctomycetota</taxon>
        <taxon>Planctomycetia</taxon>
        <taxon>Planctomycetales</taxon>
        <taxon>Planctomycetaceae</taxon>
        <taxon>Fuerstiella</taxon>
    </lineage>
</organism>
<dbReference type="PANTHER" id="PTHR12588">
    <property type="entry name" value="MYOINOSITOL OXYGENASE"/>
    <property type="match status" value="1"/>
</dbReference>
<comment type="subcellular location">
    <subcellularLocation>
        <location evidence="2">Cytoplasm</location>
    </subcellularLocation>
</comment>
<accession>A0A1P8WMC9</accession>
<dbReference type="GO" id="GO:0005506">
    <property type="term" value="F:iron ion binding"/>
    <property type="evidence" value="ECO:0007669"/>
    <property type="project" value="InterPro"/>
</dbReference>
<evidence type="ECO:0000256" key="3">
    <source>
        <dbReference type="ARBA" id="ARBA00022490"/>
    </source>
</evidence>
<dbReference type="STRING" id="1891926.Fuma_04872"/>
<dbReference type="Pfam" id="PF05153">
    <property type="entry name" value="MIOX"/>
    <property type="match status" value="1"/>
</dbReference>
<keyword evidence="4" id="KW-0479">Metal-binding</keyword>
<name>A0A1P8WMC9_9PLAN</name>
<dbReference type="GO" id="GO:0005737">
    <property type="term" value="C:cytoplasm"/>
    <property type="evidence" value="ECO:0007669"/>
    <property type="project" value="UniProtKB-SubCell"/>
</dbReference>
<sequence>MQPTQPLHNIDEWDDDVRQRYPQEDEDGFRNYNDDTRDGVMEFYRQNHVYQTVEFNQAIRKTYLPPKTRQMGIWEAMDYLNQLVDDSDPDIELPQIAHAMQTAEAIRADGHPDWFILTGLIHDMGKVLCLFDEPQWAVTGDTFPVGCAWSQKIVYPEFFAHNPDADVAHYQTECGIYERGCGLDNVLMSWGHDEYLYHVVKPYVPEEARYMIRFHSFYAAHREAEYDWLMNDHDRDMFRWVRKFNQYDLYTKTDVPPDVAGLTPYYQELVAKFFPDQIWW</sequence>
<evidence type="ECO:0000256" key="6">
    <source>
        <dbReference type="ARBA" id="ARBA00023004"/>
    </source>
</evidence>
<dbReference type="Gene3D" id="1.10.3210.10">
    <property type="entry name" value="Hypothetical protein af1432"/>
    <property type="match status" value="1"/>
</dbReference>
<evidence type="ECO:0000256" key="1">
    <source>
        <dbReference type="ARBA" id="ARBA00001962"/>
    </source>
</evidence>
<keyword evidence="6" id="KW-0408">Iron</keyword>
<dbReference type="KEGG" id="fmr:Fuma_04872"/>
<keyword evidence="5" id="KW-0560">Oxidoreductase</keyword>
<dbReference type="EMBL" id="CP017641">
    <property type="protein sequence ID" value="APZ95216.1"/>
    <property type="molecule type" value="Genomic_DNA"/>
</dbReference>
<dbReference type="OrthoDB" id="1410477at2"/>
<protein>
    <submittedName>
        <fullName evidence="7">Putative HD phosphohydrolase</fullName>
    </submittedName>
</protein>
<comment type="cofactor">
    <cofactor evidence="1">
        <name>Fe cation</name>
        <dbReference type="ChEBI" id="CHEBI:24875"/>
    </cofactor>
</comment>
<keyword evidence="7" id="KW-0378">Hydrolase</keyword>